<sequence>MCFFGTDSDHQRGKHSGKHSEINTRRKKQRALGKSRRKDHQRPFESSYYTPKSGYPSPMAYKHFHPMAPMNGMAPHGPTSPGPNSGPGYSTPTFPEVYIPIRSASQIRFPVVDFNPKKRPSSQDGPVYYMAMAPSHATPEDIEAALAPPGSGLAVLARLPDFKTSSLSAFRDASDIRCHSLQLEISEEAPPSAGYYPSQSGEKSGYGPYNNYQSPSCEAHG</sequence>
<name>A0AAN9UT53_9PEZI</name>
<feature type="region of interest" description="Disordered" evidence="1">
    <location>
        <begin position="189"/>
        <end position="221"/>
    </location>
</feature>
<dbReference type="Proteomes" id="UP001320420">
    <property type="component" value="Unassembled WGS sequence"/>
</dbReference>
<evidence type="ECO:0000313" key="3">
    <source>
        <dbReference type="Proteomes" id="UP001320420"/>
    </source>
</evidence>
<organism evidence="2 3">
    <name type="scientific">Diatrype stigma</name>
    <dbReference type="NCBI Taxonomy" id="117547"/>
    <lineage>
        <taxon>Eukaryota</taxon>
        <taxon>Fungi</taxon>
        <taxon>Dikarya</taxon>
        <taxon>Ascomycota</taxon>
        <taxon>Pezizomycotina</taxon>
        <taxon>Sordariomycetes</taxon>
        <taxon>Xylariomycetidae</taxon>
        <taxon>Xylariales</taxon>
        <taxon>Diatrypaceae</taxon>
        <taxon>Diatrype</taxon>
    </lineage>
</organism>
<reference evidence="2 3" key="1">
    <citation type="submission" date="2024-02" db="EMBL/GenBank/DDBJ databases">
        <title>De novo assembly and annotation of 12 fungi associated with fruit tree decline syndrome in Ontario, Canada.</title>
        <authorList>
            <person name="Sulman M."/>
            <person name="Ellouze W."/>
            <person name="Ilyukhin E."/>
        </authorList>
    </citation>
    <scope>NUCLEOTIDE SEQUENCE [LARGE SCALE GENOMIC DNA]</scope>
    <source>
        <strain evidence="2 3">M11/M66-122</strain>
    </source>
</reference>
<feature type="compositionally biased region" description="Basic residues" evidence="1">
    <location>
        <begin position="25"/>
        <end position="40"/>
    </location>
</feature>
<evidence type="ECO:0000256" key="1">
    <source>
        <dbReference type="SAM" id="MobiDB-lite"/>
    </source>
</evidence>
<dbReference type="EMBL" id="JAKJXP020000036">
    <property type="protein sequence ID" value="KAK7752667.1"/>
    <property type="molecule type" value="Genomic_DNA"/>
</dbReference>
<gene>
    <name evidence="2" type="ORF">SLS62_005436</name>
</gene>
<proteinExistence type="predicted"/>
<protein>
    <submittedName>
        <fullName evidence="2">Uncharacterized protein</fullName>
    </submittedName>
</protein>
<feature type="region of interest" description="Disordered" evidence="1">
    <location>
        <begin position="1"/>
        <end position="56"/>
    </location>
</feature>
<keyword evidence="3" id="KW-1185">Reference proteome</keyword>
<feature type="compositionally biased region" description="Polar residues" evidence="1">
    <location>
        <begin position="210"/>
        <end position="221"/>
    </location>
</feature>
<feature type="compositionally biased region" description="Low complexity" evidence="1">
    <location>
        <begin position="75"/>
        <end position="91"/>
    </location>
</feature>
<evidence type="ECO:0000313" key="2">
    <source>
        <dbReference type="EMBL" id="KAK7752667.1"/>
    </source>
</evidence>
<accession>A0AAN9UT53</accession>
<feature type="region of interest" description="Disordered" evidence="1">
    <location>
        <begin position="72"/>
        <end position="91"/>
    </location>
</feature>
<comment type="caution">
    <text evidence="2">The sequence shown here is derived from an EMBL/GenBank/DDBJ whole genome shotgun (WGS) entry which is preliminary data.</text>
</comment>
<dbReference type="AlphaFoldDB" id="A0AAN9UT53"/>